<dbReference type="RefSeq" id="WP_066085694.1">
    <property type="nucleotide sequence ID" value="NZ_LRVM01000002.1"/>
</dbReference>
<sequence length="566" mass="65101">MILRGIKLSNYRNLDDIKVIFSDDINYIVGENNVGKSNLLYSINRVFSGKNFESSDFHDISKPIEIVLRLLLTDLEKGMFDDLIDPKDTDYINVRVIQDNPDEYLKYSHYESSEVISLADIRKLLLINYDSLRNPKNELDFSKTKGAGSFLNFIVKRFIECQVEGTSFLNKNAVKKLERYTTSILSNIAVFDRFRIQPLVENNNQEMLTRIMVLKDSNSIGISEIGYGVQYNMLIVLSILEKIITYAKKMQNDEDKQLQTLLVFDEPEIHLHPYLQRTIMKDILKIASGEDVEFNSILHELFGIKNFRGQIIVATHSPNIIGDDYLKLIRLYSEHGSTDVVNTRNLSLNQSEKKQLMMQFEYIKEAIFARGVIIVEGESEYGSFKLFGNTMGIDFDREAIALIKAGGAESIIPLMKLFDKLKIESVGVMDKDKKIEKNIPAQENLFFTTQLCFDSEIVYRMIKCGREDVLEKILTDYDSKGTERYMQASALNKAIDKFKIKNIKADKGYKFSELSINEKMYPVLYITWFSVNKGIILGKIIGQNIDKKMIPACYARAIRKIIERTV</sequence>
<dbReference type="GO" id="GO:0016887">
    <property type="term" value="F:ATP hydrolysis activity"/>
    <property type="evidence" value="ECO:0007669"/>
    <property type="project" value="InterPro"/>
</dbReference>
<dbReference type="Pfam" id="PF13304">
    <property type="entry name" value="AAA_21"/>
    <property type="match status" value="1"/>
</dbReference>
<protein>
    <submittedName>
        <fullName evidence="3">DNA replication and repair protein RecF</fullName>
    </submittedName>
</protein>
<name>A0A136WHN5_9FIRM</name>
<dbReference type="Gene3D" id="3.40.50.300">
    <property type="entry name" value="P-loop containing nucleotide triphosphate hydrolases"/>
    <property type="match status" value="1"/>
</dbReference>
<feature type="domain" description="ATPase AAA-type core" evidence="1">
    <location>
        <begin position="25"/>
        <end position="321"/>
    </location>
</feature>
<dbReference type="PATRIC" id="fig|36847.3.peg.1298"/>
<dbReference type="InterPro" id="IPR003959">
    <property type="entry name" value="ATPase_AAA_core"/>
</dbReference>
<dbReference type="InterPro" id="IPR051396">
    <property type="entry name" value="Bact_Antivir_Def_Nuclease"/>
</dbReference>
<evidence type="ECO:0000313" key="3">
    <source>
        <dbReference type="EMBL" id="KXL53890.1"/>
    </source>
</evidence>
<dbReference type="PANTHER" id="PTHR43581:SF4">
    <property type="entry name" value="ATP_GTP PHOSPHATASE"/>
    <property type="match status" value="1"/>
</dbReference>
<evidence type="ECO:0000259" key="2">
    <source>
        <dbReference type="Pfam" id="PF20469"/>
    </source>
</evidence>
<dbReference type="GO" id="GO:0005524">
    <property type="term" value="F:ATP binding"/>
    <property type="evidence" value="ECO:0007669"/>
    <property type="project" value="InterPro"/>
</dbReference>
<dbReference type="STRING" id="36847.CLNEO_11160"/>
<feature type="domain" description="OLD protein-like TOPRIM" evidence="2">
    <location>
        <begin position="367"/>
        <end position="432"/>
    </location>
</feature>
<dbReference type="InterPro" id="IPR027417">
    <property type="entry name" value="P-loop_NTPase"/>
</dbReference>
<dbReference type="Pfam" id="PF20469">
    <property type="entry name" value="OLD-like_TOPRIM"/>
    <property type="match status" value="1"/>
</dbReference>
<dbReference type="SUPFAM" id="SSF52540">
    <property type="entry name" value="P-loop containing nucleoside triphosphate hydrolases"/>
    <property type="match status" value="1"/>
</dbReference>
<organism evidence="3 4">
    <name type="scientific">Anaerotignum neopropionicum</name>
    <dbReference type="NCBI Taxonomy" id="36847"/>
    <lineage>
        <taxon>Bacteria</taxon>
        <taxon>Bacillati</taxon>
        <taxon>Bacillota</taxon>
        <taxon>Clostridia</taxon>
        <taxon>Lachnospirales</taxon>
        <taxon>Anaerotignaceae</taxon>
        <taxon>Anaerotignum</taxon>
    </lineage>
</organism>
<dbReference type="OrthoDB" id="1093370at2"/>
<accession>A0A136WHN5</accession>
<gene>
    <name evidence="3" type="primary">recF_2</name>
    <name evidence="3" type="ORF">CLNEO_11160</name>
</gene>
<keyword evidence="4" id="KW-1185">Reference proteome</keyword>
<evidence type="ECO:0000259" key="1">
    <source>
        <dbReference type="Pfam" id="PF13304"/>
    </source>
</evidence>
<dbReference type="EMBL" id="LRVM01000002">
    <property type="protein sequence ID" value="KXL53890.1"/>
    <property type="molecule type" value="Genomic_DNA"/>
</dbReference>
<dbReference type="PANTHER" id="PTHR43581">
    <property type="entry name" value="ATP/GTP PHOSPHATASE"/>
    <property type="match status" value="1"/>
</dbReference>
<evidence type="ECO:0000313" key="4">
    <source>
        <dbReference type="Proteomes" id="UP000070539"/>
    </source>
</evidence>
<dbReference type="InterPro" id="IPR034139">
    <property type="entry name" value="TOPRIM_OLD"/>
</dbReference>
<comment type="caution">
    <text evidence="3">The sequence shown here is derived from an EMBL/GenBank/DDBJ whole genome shotgun (WGS) entry which is preliminary data.</text>
</comment>
<reference evidence="3 4" key="1">
    <citation type="submission" date="2016-01" db="EMBL/GenBank/DDBJ databases">
        <title>Genome sequence of Clostridium neopropionicum X4, DSM-3847.</title>
        <authorList>
            <person name="Poehlein A."/>
            <person name="Beck M.H."/>
            <person name="Bengelsdorf F.R."/>
            <person name="Daniel R."/>
            <person name="Duerre P."/>
        </authorList>
    </citation>
    <scope>NUCLEOTIDE SEQUENCE [LARGE SCALE GENOMIC DNA]</scope>
    <source>
        <strain evidence="3 4">DSM-3847</strain>
    </source>
</reference>
<dbReference type="CDD" id="cd01026">
    <property type="entry name" value="TOPRIM_OLD"/>
    <property type="match status" value="1"/>
</dbReference>
<dbReference type="AlphaFoldDB" id="A0A136WHN5"/>
<proteinExistence type="predicted"/>
<dbReference type="Proteomes" id="UP000070539">
    <property type="component" value="Unassembled WGS sequence"/>
</dbReference>